<evidence type="ECO:0000313" key="3">
    <source>
        <dbReference type="Proteomes" id="UP001329430"/>
    </source>
</evidence>
<gene>
    <name evidence="2" type="ORF">RI129_008100</name>
</gene>
<evidence type="ECO:0000256" key="1">
    <source>
        <dbReference type="SAM" id="Phobius"/>
    </source>
</evidence>
<sequence length="261" mass="30691">MSTNCTCPHCQRHVSIKCHKGKLFAHLIHYIFSVIFIDQQAHKNKQKKFVLQTLFERFIGKDRTVPSDLYKINITQSKNDTYPPKRFVFDLIEDVPKHVNSTGTNTKHIVNESLKKTSIKCNHVRKARQSNYSGMVLTHINTKGNNKLKHPSCNKNLYNKKPNCTRTENDRRRMDVYYFDHGNAAYYQTTDLPPAIKTEFVAERTESYAKKFWAEFFGTLYIGCAFITTFILQFFRFERILRLSLRKTILLGLLYTVLYNR</sequence>
<keyword evidence="1" id="KW-0812">Transmembrane</keyword>
<keyword evidence="1" id="KW-0472">Membrane</keyword>
<accession>A0AAN7ZFH7</accession>
<protein>
    <submittedName>
        <fullName evidence="2">Uncharacterized protein</fullName>
    </submittedName>
</protein>
<dbReference type="EMBL" id="JAVRBK010000005">
    <property type="protein sequence ID" value="KAK5644255.1"/>
    <property type="molecule type" value="Genomic_DNA"/>
</dbReference>
<reference evidence="2 3" key="1">
    <citation type="journal article" date="2024" name="Insects">
        <title>An Improved Chromosome-Level Genome Assembly of the Firefly Pyrocoelia pectoralis.</title>
        <authorList>
            <person name="Fu X."/>
            <person name="Meyer-Rochow V.B."/>
            <person name="Ballantyne L."/>
            <person name="Zhu X."/>
        </authorList>
    </citation>
    <scope>NUCLEOTIDE SEQUENCE [LARGE SCALE GENOMIC DNA]</scope>
    <source>
        <strain evidence="2">XCY_ONT2</strain>
    </source>
</reference>
<dbReference type="Proteomes" id="UP001329430">
    <property type="component" value="Chromosome 5"/>
</dbReference>
<comment type="caution">
    <text evidence="2">The sequence shown here is derived from an EMBL/GenBank/DDBJ whole genome shotgun (WGS) entry which is preliminary data.</text>
</comment>
<proteinExistence type="predicted"/>
<evidence type="ECO:0000313" key="2">
    <source>
        <dbReference type="EMBL" id="KAK5644255.1"/>
    </source>
</evidence>
<keyword evidence="3" id="KW-1185">Reference proteome</keyword>
<feature type="transmembrane region" description="Helical" evidence="1">
    <location>
        <begin position="212"/>
        <end position="237"/>
    </location>
</feature>
<dbReference type="AlphaFoldDB" id="A0AAN7ZFH7"/>
<name>A0AAN7ZFH7_9COLE</name>
<keyword evidence="1" id="KW-1133">Transmembrane helix</keyword>
<organism evidence="2 3">
    <name type="scientific">Pyrocoelia pectoralis</name>
    <dbReference type="NCBI Taxonomy" id="417401"/>
    <lineage>
        <taxon>Eukaryota</taxon>
        <taxon>Metazoa</taxon>
        <taxon>Ecdysozoa</taxon>
        <taxon>Arthropoda</taxon>
        <taxon>Hexapoda</taxon>
        <taxon>Insecta</taxon>
        <taxon>Pterygota</taxon>
        <taxon>Neoptera</taxon>
        <taxon>Endopterygota</taxon>
        <taxon>Coleoptera</taxon>
        <taxon>Polyphaga</taxon>
        <taxon>Elateriformia</taxon>
        <taxon>Elateroidea</taxon>
        <taxon>Lampyridae</taxon>
        <taxon>Lampyrinae</taxon>
        <taxon>Pyrocoelia</taxon>
    </lineage>
</organism>